<feature type="domain" description="PH" evidence="3">
    <location>
        <begin position="3"/>
        <end position="117"/>
    </location>
</feature>
<keyword evidence="2" id="KW-0472">Membrane</keyword>
<dbReference type="SMART" id="SM00233">
    <property type="entry name" value="PH"/>
    <property type="match status" value="1"/>
</dbReference>
<proteinExistence type="predicted"/>
<dbReference type="GO" id="GO:0016020">
    <property type="term" value="C:membrane"/>
    <property type="evidence" value="ECO:0007669"/>
    <property type="project" value="UniProtKB-SubCell"/>
</dbReference>
<dbReference type="InterPro" id="IPR001849">
    <property type="entry name" value="PH_domain"/>
</dbReference>
<dbReference type="Proteomes" id="UP000230066">
    <property type="component" value="Unassembled WGS sequence"/>
</dbReference>
<evidence type="ECO:0000259" key="3">
    <source>
        <dbReference type="PROSITE" id="PS50003"/>
    </source>
</evidence>
<dbReference type="InterPro" id="IPR011993">
    <property type="entry name" value="PH-like_dom_sf"/>
</dbReference>
<reference evidence="4" key="1">
    <citation type="submission" date="2019-03" db="EMBL/GenBank/DDBJ databases">
        <title>Improved annotation for the trematode Fasciola hepatica.</title>
        <authorList>
            <person name="Choi Y.-J."/>
            <person name="Martin J."/>
            <person name="Mitreva M."/>
        </authorList>
    </citation>
    <scope>NUCLEOTIDE SEQUENCE [LARGE SCALE GENOMIC DNA]</scope>
</reference>
<dbReference type="PANTHER" id="PTHR14309">
    <property type="entry name" value="EXPRESSED PROTEIN"/>
    <property type="match status" value="1"/>
</dbReference>
<comment type="subcellular location">
    <subcellularLocation>
        <location evidence="1">Membrane</location>
    </subcellularLocation>
</comment>
<dbReference type="SUPFAM" id="SSF50729">
    <property type="entry name" value="PH domain-like"/>
    <property type="match status" value="1"/>
</dbReference>
<dbReference type="Gene3D" id="2.30.29.30">
    <property type="entry name" value="Pleckstrin-homology domain (PH domain)/Phosphotyrosine-binding domain (PTB)"/>
    <property type="match status" value="1"/>
</dbReference>
<gene>
    <name evidence="4" type="ORF">D915_006093</name>
</gene>
<evidence type="ECO:0000313" key="5">
    <source>
        <dbReference type="Proteomes" id="UP000230066"/>
    </source>
</evidence>
<dbReference type="AlphaFoldDB" id="A0A4E0R885"/>
<dbReference type="Pfam" id="PF00169">
    <property type="entry name" value="PH"/>
    <property type="match status" value="1"/>
</dbReference>
<organism evidence="4 5">
    <name type="scientific">Fasciola hepatica</name>
    <name type="common">Liver fluke</name>
    <dbReference type="NCBI Taxonomy" id="6192"/>
    <lineage>
        <taxon>Eukaryota</taxon>
        <taxon>Metazoa</taxon>
        <taxon>Spiralia</taxon>
        <taxon>Lophotrochozoa</taxon>
        <taxon>Platyhelminthes</taxon>
        <taxon>Trematoda</taxon>
        <taxon>Digenea</taxon>
        <taxon>Plagiorchiida</taxon>
        <taxon>Echinostomata</taxon>
        <taxon>Echinostomatoidea</taxon>
        <taxon>Fasciolidae</taxon>
        <taxon>Fasciola</taxon>
    </lineage>
</organism>
<dbReference type="PANTHER" id="PTHR14309:SF12">
    <property type="entry name" value="PH DOMAIN-CONTAINING PROTEIN"/>
    <property type="match status" value="1"/>
</dbReference>
<name>A0A4E0R885_FASHE</name>
<evidence type="ECO:0000313" key="4">
    <source>
        <dbReference type="EMBL" id="THD23135.1"/>
    </source>
</evidence>
<evidence type="ECO:0000256" key="1">
    <source>
        <dbReference type="ARBA" id="ARBA00004370"/>
    </source>
</evidence>
<keyword evidence="5" id="KW-1185">Reference proteome</keyword>
<accession>A0A4E0R885</accession>
<dbReference type="InterPro" id="IPR039680">
    <property type="entry name" value="PLEKHB1/2"/>
</dbReference>
<sequence length="298" mass="31500">MSGLVKQGWVKKWSGSKNKWTDVYCKLLQSGWFQWFENESSTSPKRSIDIRKVTAYLAFGDVISKVPCKPAALSINEIPQSFGVPHEPHNGTRMSFFVCPNVWEMNNWMNAMISVIQGGGYQQPSTYQPPAPSGSIGFGMPDPAQFGGASVGMMPGMGAPPPYTPSVPQNYGPPAGYCPPAPAPTMPAGSYNPAVGPGCNYPRQPGPPAYGTQPLAGQQFVTQGGQPYEVVYVKGKPKKKKLGGLKNAAVGLASGMAGGYLASRLFGGFGGGWGGPCHVGGLGRWGSWSSLSSLSWSD</sequence>
<evidence type="ECO:0000256" key="2">
    <source>
        <dbReference type="ARBA" id="ARBA00023136"/>
    </source>
</evidence>
<dbReference type="GO" id="GO:0045595">
    <property type="term" value="P:regulation of cell differentiation"/>
    <property type="evidence" value="ECO:0007669"/>
    <property type="project" value="TreeGrafter"/>
</dbReference>
<comment type="caution">
    <text evidence="4">The sequence shown here is derived from an EMBL/GenBank/DDBJ whole genome shotgun (WGS) entry which is preliminary data.</text>
</comment>
<dbReference type="PROSITE" id="PS50003">
    <property type="entry name" value="PH_DOMAIN"/>
    <property type="match status" value="1"/>
</dbReference>
<protein>
    <recommendedName>
        <fullName evidence="3">PH domain-containing protein</fullName>
    </recommendedName>
</protein>
<dbReference type="EMBL" id="JXXN02002316">
    <property type="protein sequence ID" value="THD23135.1"/>
    <property type="molecule type" value="Genomic_DNA"/>
</dbReference>